<organism evidence="1 2">
    <name type="scientific">Rubripirellula lacrimiformis</name>
    <dbReference type="NCBI Taxonomy" id="1930273"/>
    <lineage>
        <taxon>Bacteria</taxon>
        <taxon>Pseudomonadati</taxon>
        <taxon>Planctomycetota</taxon>
        <taxon>Planctomycetia</taxon>
        <taxon>Pirellulales</taxon>
        <taxon>Pirellulaceae</taxon>
        <taxon>Rubripirellula</taxon>
    </lineage>
</organism>
<dbReference type="KEGG" id="rlc:K227x_32610"/>
<dbReference type="EMBL" id="CP036525">
    <property type="protein sequence ID" value="QDT04864.1"/>
    <property type="molecule type" value="Genomic_DNA"/>
</dbReference>
<sequence length="142" mass="15419">MSTVLQHTMTDDITLCWHADRTAESFPATGVVIDRLLEIGLGTTPDNGLAVVIAKPNGQEMVVVIAGDRWCLDWLPADYHEQGCVGSFHTVAANQDASDYIVTYYLQGHHSECIASQTIAKEDAIRAICLFLASVQQFPAVG</sequence>
<dbReference type="AlphaFoldDB" id="A0A517NCK1"/>
<proteinExistence type="predicted"/>
<evidence type="ECO:0000313" key="2">
    <source>
        <dbReference type="Proteomes" id="UP000318538"/>
    </source>
</evidence>
<dbReference type="Proteomes" id="UP000318538">
    <property type="component" value="Chromosome"/>
</dbReference>
<keyword evidence="2" id="KW-1185">Reference proteome</keyword>
<protein>
    <submittedName>
        <fullName evidence="1">Uncharacterized protein</fullName>
    </submittedName>
</protein>
<evidence type="ECO:0000313" key="1">
    <source>
        <dbReference type="EMBL" id="QDT04864.1"/>
    </source>
</evidence>
<gene>
    <name evidence="1" type="ORF">K227x_32610</name>
</gene>
<reference evidence="1 2" key="1">
    <citation type="submission" date="2019-02" db="EMBL/GenBank/DDBJ databases">
        <title>Deep-cultivation of Planctomycetes and their phenomic and genomic characterization uncovers novel biology.</title>
        <authorList>
            <person name="Wiegand S."/>
            <person name="Jogler M."/>
            <person name="Boedeker C."/>
            <person name="Pinto D."/>
            <person name="Vollmers J."/>
            <person name="Rivas-Marin E."/>
            <person name="Kohn T."/>
            <person name="Peeters S.H."/>
            <person name="Heuer A."/>
            <person name="Rast P."/>
            <person name="Oberbeckmann S."/>
            <person name="Bunk B."/>
            <person name="Jeske O."/>
            <person name="Meyerdierks A."/>
            <person name="Storesund J.E."/>
            <person name="Kallscheuer N."/>
            <person name="Luecker S."/>
            <person name="Lage O.M."/>
            <person name="Pohl T."/>
            <person name="Merkel B.J."/>
            <person name="Hornburger P."/>
            <person name="Mueller R.-W."/>
            <person name="Bruemmer F."/>
            <person name="Labrenz M."/>
            <person name="Spormann A.M."/>
            <person name="Op den Camp H."/>
            <person name="Overmann J."/>
            <person name="Amann R."/>
            <person name="Jetten M.S.M."/>
            <person name="Mascher T."/>
            <person name="Medema M.H."/>
            <person name="Devos D.P."/>
            <person name="Kaster A.-K."/>
            <person name="Ovreas L."/>
            <person name="Rohde M."/>
            <person name="Galperin M.Y."/>
            <person name="Jogler C."/>
        </authorList>
    </citation>
    <scope>NUCLEOTIDE SEQUENCE [LARGE SCALE GENOMIC DNA]</scope>
    <source>
        <strain evidence="1 2">K22_7</strain>
    </source>
</reference>
<name>A0A517NCK1_9BACT</name>
<accession>A0A517NCK1</accession>